<keyword evidence="1" id="KW-0403">Intermediate filament</keyword>
<dbReference type="GO" id="GO:0005200">
    <property type="term" value="F:structural constituent of cytoskeleton"/>
    <property type="evidence" value="ECO:0007669"/>
    <property type="project" value="TreeGrafter"/>
</dbReference>
<comment type="caution">
    <text evidence="6">The sequence shown here is derived from an EMBL/GenBank/DDBJ whole genome shotgun (WGS) entry which is preliminary data.</text>
</comment>
<dbReference type="PANTHER" id="PTHR45652">
    <property type="entry name" value="GLIAL FIBRILLARY ACIDIC PROTEIN"/>
    <property type="match status" value="1"/>
</dbReference>
<dbReference type="OrthoDB" id="2441647at2759"/>
<dbReference type="SUPFAM" id="SSF64593">
    <property type="entry name" value="Intermediate filament protein, coiled coil region"/>
    <property type="match status" value="1"/>
</dbReference>
<dbReference type="Gene3D" id="1.20.5.500">
    <property type="entry name" value="Single helix bin"/>
    <property type="match status" value="1"/>
</dbReference>
<gene>
    <name evidence="6" type="ORF">DAT39_009394</name>
</gene>
<dbReference type="GO" id="GO:0033693">
    <property type="term" value="P:neurofilament bundle assembly"/>
    <property type="evidence" value="ECO:0007669"/>
    <property type="project" value="TreeGrafter"/>
</dbReference>
<dbReference type="Gene3D" id="1.20.5.1160">
    <property type="entry name" value="Vasodilator-stimulated phosphoprotein"/>
    <property type="match status" value="1"/>
</dbReference>
<dbReference type="EMBL" id="QNUK01000124">
    <property type="protein sequence ID" value="KAF5900912.1"/>
    <property type="molecule type" value="Genomic_DNA"/>
</dbReference>
<accession>A0A8J4UM28</accession>
<dbReference type="GO" id="GO:0030424">
    <property type="term" value="C:axon"/>
    <property type="evidence" value="ECO:0007669"/>
    <property type="project" value="TreeGrafter"/>
</dbReference>
<feature type="domain" description="IF rod" evidence="5">
    <location>
        <begin position="59"/>
        <end position="318"/>
    </location>
</feature>
<evidence type="ECO:0000256" key="2">
    <source>
        <dbReference type="ARBA" id="ARBA00023054"/>
    </source>
</evidence>
<protein>
    <submittedName>
        <fullName evidence="6">Neurofilament medium polypeptide-like</fullName>
    </submittedName>
</protein>
<dbReference type="PANTHER" id="PTHR45652:SF10">
    <property type="entry name" value="NEUROFILAMENT MEDIUM POLYPEPTIDE ISOFORM X1"/>
    <property type="match status" value="1"/>
</dbReference>
<dbReference type="FunFam" id="1.20.5.1160:FF:000001">
    <property type="entry name" value="Keratin type II"/>
    <property type="match status" value="1"/>
</dbReference>
<evidence type="ECO:0000256" key="4">
    <source>
        <dbReference type="SAM" id="MobiDB-lite"/>
    </source>
</evidence>
<dbReference type="InterPro" id="IPR039008">
    <property type="entry name" value="IF_rod_dom"/>
</dbReference>
<dbReference type="Pfam" id="PF00038">
    <property type="entry name" value="Filament"/>
    <property type="match status" value="1"/>
</dbReference>
<evidence type="ECO:0000256" key="1">
    <source>
        <dbReference type="ARBA" id="ARBA00022754"/>
    </source>
</evidence>
<feature type="region of interest" description="Disordered" evidence="4">
    <location>
        <begin position="1"/>
        <end position="62"/>
    </location>
</feature>
<dbReference type="GO" id="GO:0099160">
    <property type="term" value="C:postsynaptic intermediate filament cytoskeleton"/>
    <property type="evidence" value="ECO:0007669"/>
    <property type="project" value="TreeGrafter"/>
</dbReference>
<feature type="non-terminal residue" evidence="6">
    <location>
        <position position="318"/>
    </location>
</feature>
<dbReference type="GO" id="GO:0005882">
    <property type="term" value="C:intermediate filament"/>
    <property type="evidence" value="ECO:0007669"/>
    <property type="project" value="UniProtKB-KW"/>
</dbReference>
<name>A0A8J4UM28_CLAMG</name>
<proteinExistence type="predicted"/>
<dbReference type="Proteomes" id="UP000727407">
    <property type="component" value="Unassembled WGS sequence"/>
</dbReference>
<dbReference type="AlphaFoldDB" id="A0A8J4UM28"/>
<keyword evidence="2 3" id="KW-0175">Coiled coil</keyword>
<feature type="coiled-coil region" evidence="3">
    <location>
        <begin position="70"/>
        <end position="195"/>
    </location>
</feature>
<evidence type="ECO:0000313" key="6">
    <source>
        <dbReference type="EMBL" id="KAF5900912.1"/>
    </source>
</evidence>
<keyword evidence="7" id="KW-1185">Reference proteome</keyword>
<sequence length="318" mass="36357">MERLLSGPSGWRREERRFPPPPSSPHITRTRALSMASAPKPGQSSRQFPPETPLTMTNEKDSLRGLNDRFAGFIEKVHRLESQNRALEREIEDIRLKAKSSASLAKQYEPELQELRRQVHETAVQKHELELEQKRVEDEFTALREKCEGEARSRAEAEESSSALKKYIDGANLAKQEMESKATALTDEIEFLKRNHEAEVTDILAQMKETRVPAGVSSFGKGELTAALRDIRTQLEDRAVCLDTHSEQHFSTQLAKLTKAAESDRDALVATRAEISQYRRQLQTKNVELDSVRGMRGAMERQLYDLEQRHTAEIHHYQ</sequence>
<dbReference type="SMART" id="SM01391">
    <property type="entry name" value="Filament"/>
    <property type="match status" value="1"/>
</dbReference>
<dbReference type="GO" id="GO:0005737">
    <property type="term" value="C:cytoplasm"/>
    <property type="evidence" value="ECO:0007669"/>
    <property type="project" value="TreeGrafter"/>
</dbReference>
<dbReference type="InterPro" id="IPR050405">
    <property type="entry name" value="Intermediate_filament"/>
</dbReference>
<evidence type="ECO:0000259" key="5">
    <source>
        <dbReference type="PROSITE" id="PS51842"/>
    </source>
</evidence>
<evidence type="ECO:0000256" key="3">
    <source>
        <dbReference type="SAM" id="Coils"/>
    </source>
</evidence>
<dbReference type="PROSITE" id="PS51842">
    <property type="entry name" value="IF_ROD_2"/>
    <property type="match status" value="1"/>
</dbReference>
<reference evidence="6" key="1">
    <citation type="submission" date="2020-07" db="EMBL/GenBank/DDBJ databases">
        <title>Clarias magur genome sequencing, assembly and annotation.</title>
        <authorList>
            <person name="Kushwaha B."/>
            <person name="Kumar R."/>
            <person name="Das P."/>
            <person name="Joshi C.G."/>
            <person name="Kumar D."/>
            <person name="Nagpure N.S."/>
            <person name="Pandey M."/>
            <person name="Agarwal S."/>
            <person name="Srivastava S."/>
            <person name="Singh M."/>
            <person name="Sahoo L."/>
            <person name="Jayasankar P."/>
            <person name="Meher P.K."/>
            <person name="Koringa P.G."/>
            <person name="Iquebal M.A."/>
            <person name="Das S.P."/>
            <person name="Bit A."/>
            <person name="Patnaik S."/>
            <person name="Patel N."/>
            <person name="Shah T.M."/>
            <person name="Hinsu A."/>
            <person name="Jena J.K."/>
        </authorList>
    </citation>
    <scope>NUCLEOTIDE SEQUENCE</scope>
    <source>
        <strain evidence="6">CIFAMagur01</strain>
        <tissue evidence="6">Testis</tissue>
    </source>
</reference>
<evidence type="ECO:0000313" key="7">
    <source>
        <dbReference type="Proteomes" id="UP000727407"/>
    </source>
</evidence>
<organism evidence="6 7">
    <name type="scientific">Clarias magur</name>
    <name type="common">Asian catfish</name>
    <name type="synonym">Macropteronotus magur</name>
    <dbReference type="NCBI Taxonomy" id="1594786"/>
    <lineage>
        <taxon>Eukaryota</taxon>
        <taxon>Metazoa</taxon>
        <taxon>Chordata</taxon>
        <taxon>Craniata</taxon>
        <taxon>Vertebrata</taxon>
        <taxon>Euteleostomi</taxon>
        <taxon>Actinopterygii</taxon>
        <taxon>Neopterygii</taxon>
        <taxon>Teleostei</taxon>
        <taxon>Ostariophysi</taxon>
        <taxon>Siluriformes</taxon>
        <taxon>Clariidae</taxon>
        <taxon>Clarias</taxon>
    </lineage>
</organism>